<keyword evidence="2" id="KW-1133">Transmembrane helix</keyword>
<evidence type="ECO:0000313" key="5">
    <source>
        <dbReference type="Proteomes" id="UP000548476"/>
    </source>
</evidence>
<dbReference type="AlphaFoldDB" id="A0A841FKY2"/>
<dbReference type="EMBL" id="JACHGT010000009">
    <property type="protein sequence ID" value="MBB6036514.1"/>
    <property type="molecule type" value="Genomic_DNA"/>
</dbReference>
<sequence length="252" mass="26925">MAQLRRWAPLLAIAALVMLIAGAASIVDLKAADVEVPTLDDILGVSQSPTEVEETQRPEPPPPAAEAGAQSGVHPFFWVVVGTILTFFAGVIVFAVIMILRNYLENRRFREVRPLDFADAPAEQESSAEEVREVVRAGLADIDAGDDPRKAVIACWLRLEKAAAGAGTARMAADTPGDLVTRLLSAHRVNDRALQRLADSYRQARYAPDEVTEQVRADARQALTEIDAELAAAVHEAAARAAAESAPNGASS</sequence>
<feature type="domain" description="Protein-glutamine gamma-glutamyltransferase-like C-terminal" evidence="3">
    <location>
        <begin position="155"/>
        <end position="223"/>
    </location>
</feature>
<dbReference type="Pfam" id="PF13559">
    <property type="entry name" value="DUF4129"/>
    <property type="match status" value="1"/>
</dbReference>
<organism evidence="4 5">
    <name type="scientific">Phytomonospora endophytica</name>
    <dbReference type="NCBI Taxonomy" id="714109"/>
    <lineage>
        <taxon>Bacteria</taxon>
        <taxon>Bacillati</taxon>
        <taxon>Actinomycetota</taxon>
        <taxon>Actinomycetes</taxon>
        <taxon>Micromonosporales</taxon>
        <taxon>Micromonosporaceae</taxon>
        <taxon>Phytomonospora</taxon>
    </lineage>
</organism>
<name>A0A841FKY2_9ACTN</name>
<feature type="region of interest" description="Disordered" evidence="1">
    <location>
        <begin position="47"/>
        <end position="68"/>
    </location>
</feature>
<evidence type="ECO:0000256" key="2">
    <source>
        <dbReference type="SAM" id="Phobius"/>
    </source>
</evidence>
<reference evidence="4 5" key="1">
    <citation type="submission" date="2020-08" db="EMBL/GenBank/DDBJ databases">
        <title>Genomic Encyclopedia of Type Strains, Phase IV (KMG-IV): sequencing the most valuable type-strain genomes for metagenomic binning, comparative biology and taxonomic classification.</title>
        <authorList>
            <person name="Goeker M."/>
        </authorList>
    </citation>
    <scope>NUCLEOTIDE SEQUENCE [LARGE SCALE GENOMIC DNA]</scope>
    <source>
        <strain evidence="4 5">YIM 65646</strain>
    </source>
</reference>
<evidence type="ECO:0000313" key="4">
    <source>
        <dbReference type="EMBL" id="MBB6036514.1"/>
    </source>
</evidence>
<feature type="transmembrane region" description="Helical" evidence="2">
    <location>
        <begin position="76"/>
        <end position="100"/>
    </location>
</feature>
<gene>
    <name evidence="4" type="ORF">HNR73_004385</name>
</gene>
<dbReference type="InterPro" id="IPR025403">
    <property type="entry name" value="TgpA-like_C"/>
</dbReference>
<keyword evidence="5" id="KW-1185">Reference proteome</keyword>
<keyword evidence="2" id="KW-0472">Membrane</keyword>
<proteinExistence type="predicted"/>
<dbReference type="Proteomes" id="UP000548476">
    <property type="component" value="Unassembled WGS sequence"/>
</dbReference>
<protein>
    <recommendedName>
        <fullName evidence="3">Protein-glutamine gamma-glutamyltransferase-like C-terminal domain-containing protein</fullName>
    </recommendedName>
</protein>
<evidence type="ECO:0000256" key="1">
    <source>
        <dbReference type="SAM" id="MobiDB-lite"/>
    </source>
</evidence>
<keyword evidence="2" id="KW-0812">Transmembrane</keyword>
<comment type="caution">
    <text evidence="4">The sequence shown here is derived from an EMBL/GenBank/DDBJ whole genome shotgun (WGS) entry which is preliminary data.</text>
</comment>
<accession>A0A841FKY2</accession>
<dbReference type="RefSeq" id="WP_184789355.1">
    <property type="nucleotide sequence ID" value="NZ_BONT01000030.1"/>
</dbReference>
<evidence type="ECO:0000259" key="3">
    <source>
        <dbReference type="Pfam" id="PF13559"/>
    </source>
</evidence>